<dbReference type="CDD" id="cd06170">
    <property type="entry name" value="LuxR_C_like"/>
    <property type="match status" value="1"/>
</dbReference>
<dbReference type="AlphaFoldDB" id="A0A928V1M7"/>
<dbReference type="GO" id="GO:0003677">
    <property type="term" value="F:DNA binding"/>
    <property type="evidence" value="ECO:0007669"/>
    <property type="project" value="UniProtKB-KW"/>
</dbReference>
<dbReference type="InterPro" id="IPR039420">
    <property type="entry name" value="WalR-like"/>
</dbReference>
<evidence type="ECO:0000259" key="2">
    <source>
        <dbReference type="PROSITE" id="PS50043"/>
    </source>
</evidence>
<dbReference type="Gene3D" id="3.40.50.2300">
    <property type="match status" value="1"/>
</dbReference>
<dbReference type="SUPFAM" id="SSF46894">
    <property type="entry name" value="C-terminal effector domain of the bipartite response regulators"/>
    <property type="match status" value="1"/>
</dbReference>
<dbReference type="PANTHER" id="PTHR43214:SF38">
    <property type="entry name" value="NITRATE_NITRITE RESPONSE REGULATOR PROTEIN NARL"/>
    <property type="match status" value="1"/>
</dbReference>
<dbReference type="PROSITE" id="PS00622">
    <property type="entry name" value="HTH_LUXR_1"/>
    <property type="match status" value="1"/>
</dbReference>
<sequence length="202" mass="22394">MKHIFLTDNHLVSPRWAQAFASINTVSELPADWQGAAARPDVYWWCLFDHDAGQSQVERLLRHSAQVIALTRQENIVEARLAISWGARGYLHYLAVPSQLLQVADVVHAGGLWVGPELMRELVRTPAPVVEKVKGTSLATLTPRERSVADAVAAGHTNKEIARALDITERTVKAHLSAVFEKLHIRDRLQLALAINHSSNPV</sequence>
<keyword evidence="4" id="KW-1185">Reference proteome</keyword>
<dbReference type="SMART" id="SM00421">
    <property type="entry name" value="HTH_LUXR"/>
    <property type="match status" value="1"/>
</dbReference>
<dbReference type="RefSeq" id="WP_193908743.1">
    <property type="nucleotide sequence ID" value="NZ_PRDL01000001.1"/>
</dbReference>
<comment type="caution">
    <text evidence="3">The sequence shown here is derived from an EMBL/GenBank/DDBJ whole genome shotgun (WGS) entry which is preliminary data.</text>
</comment>
<dbReference type="InterPro" id="IPR016032">
    <property type="entry name" value="Sig_transdc_resp-reg_C-effctor"/>
</dbReference>
<dbReference type="PANTHER" id="PTHR43214">
    <property type="entry name" value="TWO-COMPONENT RESPONSE REGULATOR"/>
    <property type="match status" value="1"/>
</dbReference>
<feature type="domain" description="HTH luxR-type" evidence="2">
    <location>
        <begin position="134"/>
        <end position="199"/>
    </location>
</feature>
<keyword evidence="1 3" id="KW-0238">DNA-binding</keyword>
<protein>
    <submittedName>
        <fullName evidence="3">DNA-binding response regulator</fullName>
    </submittedName>
</protein>
<evidence type="ECO:0000256" key="1">
    <source>
        <dbReference type="ARBA" id="ARBA00023125"/>
    </source>
</evidence>
<reference evidence="3" key="1">
    <citation type="submission" date="2018-07" db="EMBL/GenBank/DDBJ databases">
        <title>Genome assembly of strain Ka43.</title>
        <authorList>
            <person name="Kukolya J."/>
            <person name="Nagy I."/>
            <person name="Horvath B."/>
            <person name="Toth A."/>
        </authorList>
    </citation>
    <scope>NUCLEOTIDE SEQUENCE</scope>
    <source>
        <strain evidence="3">KB43</strain>
    </source>
</reference>
<dbReference type="PRINTS" id="PR00038">
    <property type="entry name" value="HTHLUXR"/>
</dbReference>
<dbReference type="InterPro" id="IPR000792">
    <property type="entry name" value="Tscrpt_reg_LuxR_C"/>
</dbReference>
<gene>
    <name evidence="3" type="ORF">C4F51_08010</name>
</gene>
<evidence type="ECO:0000313" key="3">
    <source>
        <dbReference type="EMBL" id="MBE8717130.1"/>
    </source>
</evidence>
<dbReference type="PROSITE" id="PS50043">
    <property type="entry name" value="HTH_LUXR_2"/>
    <property type="match status" value="1"/>
</dbReference>
<organism evidence="3 4">
    <name type="scientific">Cellvibrio polysaccharolyticus</name>
    <dbReference type="NCBI Taxonomy" id="2082724"/>
    <lineage>
        <taxon>Bacteria</taxon>
        <taxon>Pseudomonadati</taxon>
        <taxon>Pseudomonadota</taxon>
        <taxon>Gammaproteobacteria</taxon>
        <taxon>Cellvibrionales</taxon>
        <taxon>Cellvibrionaceae</taxon>
        <taxon>Cellvibrio</taxon>
    </lineage>
</organism>
<proteinExistence type="predicted"/>
<dbReference type="EMBL" id="PRDL01000001">
    <property type="protein sequence ID" value="MBE8717130.1"/>
    <property type="molecule type" value="Genomic_DNA"/>
</dbReference>
<accession>A0A928V1M7</accession>
<dbReference type="GO" id="GO:0006355">
    <property type="term" value="P:regulation of DNA-templated transcription"/>
    <property type="evidence" value="ECO:0007669"/>
    <property type="project" value="InterPro"/>
</dbReference>
<dbReference type="Proteomes" id="UP000652567">
    <property type="component" value="Unassembled WGS sequence"/>
</dbReference>
<evidence type="ECO:0000313" key="4">
    <source>
        <dbReference type="Proteomes" id="UP000652567"/>
    </source>
</evidence>
<name>A0A928V1M7_9GAMM</name>
<dbReference type="Pfam" id="PF00196">
    <property type="entry name" value="GerE"/>
    <property type="match status" value="1"/>
</dbReference>